<dbReference type="InterPro" id="IPR027417">
    <property type="entry name" value="P-loop_NTPase"/>
</dbReference>
<dbReference type="PANTHER" id="PTHR10799">
    <property type="entry name" value="SNF2/RAD54 HELICASE FAMILY"/>
    <property type="match status" value="1"/>
</dbReference>
<dbReference type="Gene3D" id="3.40.50.300">
    <property type="entry name" value="P-loop containing nucleotide triphosphate hydrolases"/>
    <property type="match status" value="1"/>
</dbReference>
<keyword evidence="4" id="KW-0067">ATP-binding</keyword>
<evidence type="ECO:0000259" key="3">
    <source>
        <dbReference type="PROSITE" id="PS51194"/>
    </source>
</evidence>
<dbReference type="GO" id="GO:0004386">
    <property type="term" value="F:helicase activity"/>
    <property type="evidence" value="ECO:0007669"/>
    <property type="project" value="UniProtKB-KW"/>
</dbReference>
<keyword evidence="1" id="KW-0378">Hydrolase</keyword>
<protein>
    <submittedName>
        <fullName evidence="4">ATP-dependent helicase</fullName>
    </submittedName>
</protein>
<dbReference type="KEGG" id="nah:F5544_29525"/>
<evidence type="ECO:0000313" key="4">
    <source>
        <dbReference type="EMBL" id="QIS13750.1"/>
    </source>
</evidence>
<dbReference type="Proteomes" id="UP000503540">
    <property type="component" value="Chromosome"/>
</dbReference>
<organism evidence="4 5">
    <name type="scientific">Nocardia arthritidis</name>
    <dbReference type="NCBI Taxonomy" id="228602"/>
    <lineage>
        <taxon>Bacteria</taxon>
        <taxon>Bacillati</taxon>
        <taxon>Actinomycetota</taxon>
        <taxon>Actinomycetes</taxon>
        <taxon>Mycobacteriales</taxon>
        <taxon>Nocardiaceae</taxon>
        <taxon>Nocardia</taxon>
    </lineage>
</organism>
<evidence type="ECO:0000256" key="1">
    <source>
        <dbReference type="ARBA" id="ARBA00022801"/>
    </source>
</evidence>
<dbReference type="InterPro" id="IPR001650">
    <property type="entry name" value="Helicase_C-like"/>
</dbReference>
<dbReference type="InterPro" id="IPR014001">
    <property type="entry name" value="Helicase_ATP-bd"/>
</dbReference>
<dbReference type="SMART" id="SM00487">
    <property type="entry name" value="DEXDc"/>
    <property type="match status" value="1"/>
</dbReference>
<dbReference type="SUPFAM" id="SSF52540">
    <property type="entry name" value="P-loop containing nucleoside triphosphate hydrolases"/>
    <property type="match status" value="2"/>
</dbReference>
<proteinExistence type="predicted"/>
<keyword evidence="5" id="KW-1185">Reference proteome</keyword>
<feature type="domain" description="Helicase ATP-binding" evidence="2">
    <location>
        <begin position="162"/>
        <end position="313"/>
    </location>
</feature>
<dbReference type="InterPro" id="IPR038718">
    <property type="entry name" value="SNF2-like_sf"/>
</dbReference>
<evidence type="ECO:0000259" key="2">
    <source>
        <dbReference type="PROSITE" id="PS51192"/>
    </source>
</evidence>
<dbReference type="Pfam" id="PF00176">
    <property type="entry name" value="SNF2-rel_dom"/>
    <property type="match status" value="1"/>
</dbReference>
<evidence type="ECO:0000313" key="5">
    <source>
        <dbReference type="Proteomes" id="UP000503540"/>
    </source>
</evidence>
<name>A0A6G9YKS5_9NOCA</name>
<keyword evidence="4" id="KW-0347">Helicase</keyword>
<reference evidence="4 5" key="1">
    <citation type="journal article" date="2019" name="ACS Chem. Biol.">
        <title>Identification and Mobilization of a Cryptic Antibiotic Biosynthesis Gene Locus from a Human-Pathogenic Nocardia Isolate.</title>
        <authorList>
            <person name="Herisse M."/>
            <person name="Ishida K."/>
            <person name="Porter J.L."/>
            <person name="Howden B."/>
            <person name="Hertweck C."/>
            <person name="Stinear T.P."/>
            <person name="Pidot S.J."/>
        </authorList>
    </citation>
    <scope>NUCLEOTIDE SEQUENCE [LARGE SCALE GENOMIC DNA]</scope>
    <source>
        <strain evidence="4 5">AUSMDU00012717</strain>
    </source>
</reference>
<sequence length="605" mass="64579">MFALWTWTGTALGPAPELGESATISLAVPTGDAGAIEIAEVDCALVDPDTFAALIIDDHGRLRSADAPAAQALPTPRETISGDVGAARSVQAWRALLTDSAESEAALPIAAHAVPDATGTAIVSAARAMRILRETRSAASELASALRADLRPYQVRGVGWLRETTAAYGGAVLADEMGLGKTLQTIGFLVGRAADGPQLVVCPTSLVGNWGHELARFAPTLRVIAWRGGELAAAAGDVVVTGYPMLRLHGDDLGGRHWATTVFDEAQALKNPRTQVSKAARALQTDARIALTGTPVENHLEELWALLNLVAPRLFGHRAQFRRRFARPIHEGSAAAAGRLLAAIEPVVMARKKFQVAATLPPKIGIDLLCDLTAEQEKLYDQLLDRAVDDGFGSGIERQGRVLAALTALKQVCNHPGLITGDTTELAGRSGKLDLCTDIVSTNLETDSPTLIFTQYRETGELLVRHLAEQFGVRAPFFHGGLNQAERGEIVRCFQSPDGPPVLVLSLRAAGTGLTLTRAADVIHFDRWWNPAVEAQASDRVHRIGQTRTVTITTLTSSTTVEEHIAGMHDRKSALADLGDTAGIAALARLDDAQLIEILRRKREN</sequence>
<dbReference type="EMBL" id="CP046172">
    <property type="protein sequence ID" value="QIS13750.1"/>
    <property type="molecule type" value="Genomic_DNA"/>
</dbReference>
<dbReference type="RefSeq" id="WP_167476247.1">
    <property type="nucleotide sequence ID" value="NZ_CP046172.1"/>
</dbReference>
<dbReference type="AlphaFoldDB" id="A0A6G9YKS5"/>
<gene>
    <name evidence="4" type="ORF">F5544_29525</name>
</gene>
<dbReference type="InterPro" id="IPR049730">
    <property type="entry name" value="SNF2/RAD54-like_C"/>
</dbReference>
<feature type="domain" description="Helicase C-terminal" evidence="3">
    <location>
        <begin position="434"/>
        <end position="605"/>
    </location>
</feature>
<dbReference type="PROSITE" id="PS51194">
    <property type="entry name" value="HELICASE_CTER"/>
    <property type="match status" value="1"/>
</dbReference>
<dbReference type="PROSITE" id="PS51192">
    <property type="entry name" value="HELICASE_ATP_BIND_1"/>
    <property type="match status" value="1"/>
</dbReference>
<dbReference type="InterPro" id="IPR000330">
    <property type="entry name" value="SNF2_N"/>
</dbReference>
<dbReference type="GO" id="GO:0005524">
    <property type="term" value="F:ATP binding"/>
    <property type="evidence" value="ECO:0007669"/>
    <property type="project" value="InterPro"/>
</dbReference>
<keyword evidence="4" id="KW-0547">Nucleotide-binding</keyword>
<dbReference type="CDD" id="cd18793">
    <property type="entry name" value="SF2_C_SNF"/>
    <property type="match status" value="1"/>
</dbReference>
<dbReference type="Gene3D" id="3.40.50.10810">
    <property type="entry name" value="Tandem AAA-ATPase domain"/>
    <property type="match status" value="1"/>
</dbReference>
<accession>A0A6G9YKS5</accession>
<dbReference type="Pfam" id="PF00271">
    <property type="entry name" value="Helicase_C"/>
    <property type="match status" value="1"/>
</dbReference>
<dbReference type="SMART" id="SM00490">
    <property type="entry name" value="HELICc"/>
    <property type="match status" value="1"/>
</dbReference>
<dbReference type="GO" id="GO:0016787">
    <property type="term" value="F:hydrolase activity"/>
    <property type="evidence" value="ECO:0007669"/>
    <property type="project" value="UniProtKB-KW"/>
</dbReference>